<dbReference type="GO" id="GO:0030598">
    <property type="term" value="F:rRNA N-glycosylase activity"/>
    <property type="evidence" value="ECO:0007669"/>
    <property type="project" value="UniProtKB-EC"/>
</dbReference>
<dbReference type="EC" id="3.2.2.22" evidence="1"/>
<comment type="similarity">
    <text evidence="1">Belongs to the ribosome-inactivating protein family.</text>
</comment>
<evidence type="ECO:0000313" key="3">
    <source>
        <dbReference type="EMBL" id="CAK9139814.1"/>
    </source>
</evidence>
<gene>
    <name evidence="3" type="ORF">ILEXP_LOCUS7214</name>
</gene>
<protein>
    <recommendedName>
        <fullName evidence="1">rRNA N-glycosylase</fullName>
        <ecNumber evidence="1">3.2.2.22</ecNumber>
    </recommendedName>
</protein>
<dbReference type="InterPro" id="IPR001574">
    <property type="entry name" value="Ribosome_inactivat_prot"/>
</dbReference>
<comment type="catalytic activity">
    <reaction evidence="1">
        <text>Endohydrolysis of the N-glycosidic bond at one specific adenosine on the 28S rRNA.</text>
        <dbReference type="EC" id="3.2.2.22"/>
    </reaction>
</comment>
<reference evidence="3 4" key="1">
    <citation type="submission" date="2024-02" db="EMBL/GenBank/DDBJ databases">
        <authorList>
            <person name="Vignale AGUSTIN F."/>
            <person name="Sosa J E."/>
            <person name="Modenutti C."/>
        </authorList>
    </citation>
    <scope>NUCLEOTIDE SEQUENCE [LARGE SCALE GENOMIC DNA]</scope>
</reference>
<evidence type="ECO:0000256" key="1">
    <source>
        <dbReference type="RuleBase" id="RU004915"/>
    </source>
</evidence>
<dbReference type="AlphaFoldDB" id="A0ABC8R4D4"/>
<dbReference type="SUPFAM" id="SSF56371">
    <property type="entry name" value="Ribosome inactivating proteins (RIP)"/>
    <property type="match status" value="1"/>
</dbReference>
<sequence length="178" mass="19811">MRVLVAKIYIVLLAICGLGIQGGGAPEYPSVSFNLWRATWATYRDFIGELREKVTRGTELINGVPVLRPANSVPVRERFVLVPQIEDPIFFRNSMELQRNNLFVDTTQTSLPFTVNYGQIENAPGILRESIPLGPTPLANATTRLWYGRSVAEPLLVVAQRSRKQQGSDSLRNLSAEA</sequence>
<keyword evidence="1" id="KW-0378">Hydrolase</keyword>
<name>A0ABC8R4D4_9AQUA</name>
<dbReference type="InterPro" id="IPR016138">
    <property type="entry name" value="Ribosome_inactivat_prot_sub1"/>
</dbReference>
<keyword evidence="1" id="KW-0611">Plant defense</keyword>
<comment type="caution">
    <text evidence="3">The sequence shown here is derived from an EMBL/GenBank/DDBJ whole genome shotgun (WGS) entry which is preliminary data.</text>
</comment>
<feature type="signal peptide" evidence="2">
    <location>
        <begin position="1"/>
        <end position="25"/>
    </location>
</feature>
<proteinExistence type="inferred from homology"/>
<dbReference type="GO" id="GO:0006952">
    <property type="term" value="P:defense response"/>
    <property type="evidence" value="ECO:0007669"/>
    <property type="project" value="UniProtKB-KW"/>
</dbReference>
<dbReference type="GO" id="GO:0017148">
    <property type="term" value="P:negative regulation of translation"/>
    <property type="evidence" value="ECO:0007669"/>
    <property type="project" value="UniProtKB-KW"/>
</dbReference>
<dbReference type="EMBL" id="CAUOFW020000990">
    <property type="protein sequence ID" value="CAK9139814.1"/>
    <property type="molecule type" value="Genomic_DNA"/>
</dbReference>
<keyword evidence="4" id="KW-1185">Reference proteome</keyword>
<dbReference type="Proteomes" id="UP001642360">
    <property type="component" value="Unassembled WGS sequence"/>
</dbReference>
<evidence type="ECO:0000256" key="2">
    <source>
        <dbReference type="SAM" id="SignalP"/>
    </source>
</evidence>
<dbReference type="Gene3D" id="3.40.420.10">
    <property type="entry name" value="Ricin (A subunit), domain 1"/>
    <property type="match status" value="2"/>
</dbReference>
<accession>A0ABC8R4D4</accession>
<dbReference type="GO" id="GO:0090729">
    <property type="term" value="F:toxin activity"/>
    <property type="evidence" value="ECO:0007669"/>
    <property type="project" value="UniProtKB-KW"/>
</dbReference>
<organism evidence="3 4">
    <name type="scientific">Ilex paraguariensis</name>
    <name type="common">yerba mate</name>
    <dbReference type="NCBI Taxonomy" id="185542"/>
    <lineage>
        <taxon>Eukaryota</taxon>
        <taxon>Viridiplantae</taxon>
        <taxon>Streptophyta</taxon>
        <taxon>Embryophyta</taxon>
        <taxon>Tracheophyta</taxon>
        <taxon>Spermatophyta</taxon>
        <taxon>Magnoliopsida</taxon>
        <taxon>eudicotyledons</taxon>
        <taxon>Gunneridae</taxon>
        <taxon>Pentapetalae</taxon>
        <taxon>asterids</taxon>
        <taxon>campanulids</taxon>
        <taxon>Aquifoliales</taxon>
        <taxon>Aquifoliaceae</taxon>
        <taxon>Ilex</taxon>
    </lineage>
</organism>
<dbReference type="Pfam" id="PF00161">
    <property type="entry name" value="RIP"/>
    <property type="match status" value="1"/>
</dbReference>
<evidence type="ECO:0000313" key="4">
    <source>
        <dbReference type="Proteomes" id="UP001642360"/>
    </source>
</evidence>
<keyword evidence="1" id="KW-0652">Protein synthesis inhibitor</keyword>
<keyword evidence="2" id="KW-0732">Signal</keyword>
<feature type="chain" id="PRO_5044772484" description="rRNA N-glycosylase" evidence="2">
    <location>
        <begin position="26"/>
        <end position="178"/>
    </location>
</feature>
<keyword evidence="1" id="KW-0800">Toxin</keyword>
<dbReference type="InterPro" id="IPR036041">
    <property type="entry name" value="Ribosome-inact_prot_sf"/>
</dbReference>